<dbReference type="EMBL" id="JAKIKS010000026">
    <property type="protein sequence ID" value="MCL1124561.1"/>
    <property type="molecule type" value="Genomic_DNA"/>
</dbReference>
<sequence>MSLWSELYPEIEPYLRTYDHYHHEMLKLLVKRLILDVIFTGETLPTDTEPTDGWLPHIEHLKPK</sequence>
<reference evidence="1 2" key="1">
    <citation type="submission" date="2022-01" db="EMBL/GenBank/DDBJ databases">
        <title>Whole genome-based taxonomy of the Shewanellaceae.</title>
        <authorList>
            <person name="Martin-Rodriguez A.J."/>
        </authorList>
    </citation>
    <scope>NUCLEOTIDE SEQUENCE [LARGE SCALE GENOMIC DNA]</scope>
    <source>
        <strain evidence="1 2">DSM 17177</strain>
    </source>
</reference>
<organism evidence="1 2">
    <name type="scientific">Shewanella surugensis</name>
    <dbReference type="NCBI Taxonomy" id="212020"/>
    <lineage>
        <taxon>Bacteria</taxon>
        <taxon>Pseudomonadati</taxon>
        <taxon>Pseudomonadota</taxon>
        <taxon>Gammaproteobacteria</taxon>
        <taxon>Alteromonadales</taxon>
        <taxon>Shewanellaceae</taxon>
        <taxon>Shewanella</taxon>
    </lineage>
</organism>
<comment type="caution">
    <text evidence="1">The sequence shown here is derived from an EMBL/GenBank/DDBJ whole genome shotgun (WGS) entry which is preliminary data.</text>
</comment>
<name>A0ABT0LA16_9GAMM</name>
<gene>
    <name evidence="1" type="ORF">L2764_08745</name>
</gene>
<dbReference type="RefSeq" id="WP_248939839.1">
    <property type="nucleotide sequence ID" value="NZ_JAKIKS010000026.1"/>
</dbReference>
<evidence type="ECO:0000313" key="1">
    <source>
        <dbReference type="EMBL" id="MCL1124561.1"/>
    </source>
</evidence>
<accession>A0ABT0LA16</accession>
<keyword evidence="2" id="KW-1185">Reference proteome</keyword>
<protein>
    <submittedName>
        <fullName evidence="1">Uncharacterized protein</fullName>
    </submittedName>
</protein>
<evidence type="ECO:0000313" key="2">
    <source>
        <dbReference type="Proteomes" id="UP001203423"/>
    </source>
</evidence>
<proteinExistence type="predicted"/>
<dbReference type="Proteomes" id="UP001203423">
    <property type="component" value="Unassembled WGS sequence"/>
</dbReference>